<organism evidence="1 2">
    <name type="scientific">Chaetomium tenue</name>
    <dbReference type="NCBI Taxonomy" id="1854479"/>
    <lineage>
        <taxon>Eukaryota</taxon>
        <taxon>Fungi</taxon>
        <taxon>Dikarya</taxon>
        <taxon>Ascomycota</taxon>
        <taxon>Pezizomycotina</taxon>
        <taxon>Sordariomycetes</taxon>
        <taxon>Sordariomycetidae</taxon>
        <taxon>Sordariales</taxon>
        <taxon>Chaetomiaceae</taxon>
        <taxon>Chaetomium</taxon>
    </lineage>
</organism>
<proteinExistence type="predicted"/>
<evidence type="ECO:0000313" key="1">
    <source>
        <dbReference type="EMBL" id="KAH6641928.1"/>
    </source>
</evidence>
<name>A0ACB7PLJ0_9PEZI</name>
<comment type="caution">
    <text evidence="1">The sequence shown here is derived from an EMBL/GenBank/DDBJ whole genome shotgun (WGS) entry which is preliminary data.</text>
</comment>
<evidence type="ECO:0000313" key="2">
    <source>
        <dbReference type="Proteomes" id="UP000724584"/>
    </source>
</evidence>
<dbReference type="Proteomes" id="UP000724584">
    <property type="component" value="Unassembled WGS sequence"/>
</dbReference>
<gene>
    <name evidence="1" type="ORF">F5144DRAFT_627869</name>
</gene>
<sequence length="392" mass="42055">MPGSELGQQSDGIRLPPFYSPRPDARIASQNDGDIEQVDFSLSAEDPASATAKDGEDATLAQESLPSTQPPPDSLLSPAFTPPSTPGTTTPSHATAAATREPRGIPVDSSVPTGGCGTKQPRLLETLPEVECIVRARIPTTTGAEMFLHLYTNNVDSKEHLAIVFGGKIRSKSLDAVRDGETEMDRLVRGAYTGRLFPGRTTSGLAVAVPEGQNSTSGPAPGPPLVRIHSECYTGETVWSARCDCGEQLDEAARLMSLPSNEAGGIIIYLRQEGRGIGLGEKLKAYNLQDLGSDTVEANLLLRHPADARSYGLATSMLRDLGQTEVRLLTNNPDKVRAVEGPHREIVVKERVAMVPLSWKGRGGFRAPEVEGYLKTKIEKMGHMLDMANLPR</sequence>
<accession>A0ACB7PLJ0</accession>
<reference evidence="1 2" key="1">
    <citation type="journal article" date="2021" name="Nat. Commun.">
        <title>Genetic determinants of endophytism in the Arabidopsis root mycobiome.</title>
        <authorList>
            <person name="Mesny F."/>
            <person name="Miyauchi S."/>
            <person name="Thiergart T."/>
            <person name="Pickel B."/>
            <person name="Atanasova L."/>
            <person name="Karlsson M."/>
            <person name="Huettel B."/>
            <person name="Barry K.W."/>
            <person name="Haridas S."/>
            <person name="Chen C."/>
            <person name="Bauer D."/>
            <person name="Andreopoulos W."/>
            <person name="Pangilinan J."/>
            <person name="LaButti K."/>
            <person name="Riley R."/>
            <person name="Lipzen A."/>
            <person name="Clum A."/>
            <person name="Drula E."/>
            <person name="Henrissat B."/>
            <person name="Kohler A."/>
            <person name="Grigoriev I.V."/>
            <person name="Martin F.M."/>
            <person name="Hacquard S."/>
        </authorList>
    </citation>
    <scope>NUCLEOTIDE SEQUENCE [LARGE SCALE GENOMIC DNA]</scope>
    <source>
        <strain evidence="1 2">MPI-SDFR-AT-0079</strain>
    </source>
</reference>
<keyword evidence="2" id="KW-1185">Reference proteome</keyword>
<protein>
    <submittedName>
        <fullName evidence="1">GTP cyclohydrolase II-domain-containing protein</fullName>
    </submittedName>
</protein>
<dbReference type="EMBL" id="JAGIZQ010000002">
    <property type="protein sequence ID" value="KAH6641928.1"/>
    <property type="molecule type" value="Genomic_DNA"/>
</dbReference>